<gene>
    <name evidence="3" type="ORF">SAMN04490178_13524</name>
</gene>
<proteinExistence type="inferred from homology"/>
<dbReference type="Gene3D" id="3.40.50.620">
    <property type="entry name" value="HUPs"/>
    <property type="match status" value="1"/>
</dbReference>
<protein>
    <submittedName>
        <fullName evidence="3">Nucleotide-binding universal stress protein, UspA family</fullName>
    </submittedName>
</protein>
<reference evidence="3 4" key="1">
    <citation type="submission" date="2016-10" db="EMBL/GenBank/DDBJ databases">
        <authorList>
            <person name="de Groot N.N."/>
        </authorList>
    </citation>
    <scope>NUCLEOTIDE SEQUENCE [LARGE SCALE GENOMIC DNA]</scope>
    <source>
        <strain evidence="3 4">DSM 13305</strain>
    </source>
</reference>
<evidence type="ECO:0000259" key="2">
    <source>
        <dbReference type="Pfam" id="PF00582"/>
    </source>
</evidence>
<sequence>MNAVQYKKILVPVDGSPNSYKAVQHAGYLAACTGATVGLLHVMISFKDLQVYAPLGTTYIPEDFMENAEEFGNHVLAEAVGLLPPEVHSATFLELGSPAERIPGFAQTQGYDVIVMGRRGLGVLKELVMGSVSHYVLHHAKCPVMVIK</sequence>
<accession>A0A1H8Y049</accession>
<dbReference type="InterPro" id="IPR014729">
    <property type="entry name" value="Rossmann-like_a/b/a_fold"/>
</dbReference>
<dbReference type="InterPro" id="IPR006015">
    <property type="entry name" value="Universal_stress_UspA"/>
</dbReference>
<feature type="domain" description="UspA" evidence="2">
    <location>
        <begin position="6"/>
        <end position="148"/>
    </location>
</feature>
<dbReference type="RefSeq" id="WP_091751698.1">
    <property type="nucleotide sequence ID" value="NZ_FODY01000035.1"/>
</dbReference>
<dbReference type="OrthoDB" id="9777884at2"/>
<dbReference type="PANTHER" id="PTHR46268:SF6">
    <property type="entry name" value="UNIVERSAL STRESS PROTEIN UP12"/>
    <property type="match status" value="1"/>
</dbReference>
<evidence type="ECO:0000313" key="3">
    <source>
        <dbReference type="EMBL" id="SEP45476.1"/>
    </source>
</evidence>
<dbReference type="AlphaFoldDB" id="A0A1H8Y049"/>
<dbReference type="PANTHER" id="PTHR46268">
    <property type="entry name" value="STRESS RESPONSE PROTEIN NHAX"/>
    <property type="match status" value="1"/>
</dbReference>
<dbReference type="InterPro" id="IPR006016">
    <property type="entry name" value="UspA"/>
</dbReference>
<evidence type="ECO:0000313" key="4">
    <source>
        <dbReference type="Proteomes" id="UP000198847"/>
    </source>
</evidence>
<dbReference type="Proteomes" id="UP000198847">
    <property type="component" value="Unassembled WGS sequence"/>
</dbReference>
<comment type="similarity">
    <text evidence="1">Belongs to the universal stress protein A family.</text>
</comment>
<dbReference type="EMBL" id="FODY01000035">
    <property type="protein sequence ID" value="SEP45476.1"/>
    <property type="molecule type" value="Genomic_DNA"/>
</dbReference>
<dbReference type="SUPFAM" id="SSF52402">
    <property type="entry name" value="Adenine nucleotide alpha hydrolases-like"/>
    <property type="match status" value="1"/>
</dbReference>
<dbReference type="STRING" id="112903.SAMN04490178_13524"/>
<dbReference type="PRINTS" id="PR01438">
    <property type="entry name" value="UNVRSLSTRESS"/>
</dbReference>
<dbReference type="Pfam" id="PF00582">
    <property type="entry name" value="Usp"/>
    <property type="match status" value="1"/>
</dbReference>
<name>A0A1H8Y049_9FIRM</name>
<evidence type="ECO:0000256" key="1">
    <source>
        <dbReference type="ARBA" id="ARBA00008791"/>
    </source>
</evidence>
<keyword evidence="4" id="KW-1185">Reference proteome</keyword>
<organism evidence="3 4">
    <name type="scientific">Propionispora vibrioides</name>
    <dbReference type="NCBI Taxonomy" id="112903"/>
    <lineage>
        <taxon>Bacteria</taxon>
        <taxon>Bacillati</taxon>
        <taxon>Bacillota</taxon>
        <taxon>Negativicutes</taxon>
        <taxon>Selenomonadales</taxon>
        <taxon>Sporomusaceae</taxon>
        <taxon>Propionispora</taxon>
    </lineage>
</organism>
<dbReference type="CDD" id="cd00293">
    <property type="entry name" value="USP-like"/>
    <property type="match status" value="1"/>
</dbReference>